<gene>
    <name evidence="2" type="primary">similar to AGAP005807-PC</name>
    <name evidence="2" type="ORF">CLUMA_CG013392</name>
</gene>
<proteinExistence type="predicted"/>
<reference evidence="2 3" key="1">
    <citation type="submission" date="2015-04" db="EMBL/GenBank/DDBJ databases">
        <authorList>
            <person name="Syromyatnikov M.Y."/>
            <person name="Popov V.N."/>
        </authorList>
    </citation>
    <scope>NUCLEOTIDE SEQUENCE [LARGE SCALE GENOMIC DNA]</scope>
</reference>
<evidence type="ECO:0000313" key="3">
    <source>
        <dbReference type="Proteomes" id="UP000183832"/>
    </source>
</evidence>
<protein>
    <submittedName>
        <fullName evidence="2">CLUMA_CG013392, isoform A</fullName>
    </submittedName>
</protein>
<evidence type="ECO:0000313" key="2">
    <source>
        <dbReference type="EMBL" id="CRL00111.1"/>
    </source>
</evidence>
<evidence type="ECO:0000259" key="1">
    <source>
        <dbReference type="SMART" id="SM00735"/>
    </source>
</evidence>
<feature type="domain" description="Zasp-like motif" evidence="1">
    <location>
        <begin position="68"/>
        <end position="93"/>
    </location>
</feature>
<dbReference type="Proteomes" id="UP000183832">
    <property type="component" value="Unassembled WGS sequence"/>
</dbReference>
<name>A0A1J1IIP0_9DIPT</name>
<dbReference type="OrthoDB" id="1293114at2759"/>
<dbReference type="Pfam" id="PF15936">
    <property type="entry name" value="DUF4749"/>
    <property type="match status" value="1"/>
</dbReference>
<organism evidence="2 3">
    <name type="scientific">Clunio marinus</name>
    <dbReference type="NCBI Taxonomy" id="568069"/>
    <lineage>
        <taxon>Eukaryota</taxon>
        <taxon>Metazoa</taxon>
        <taxon>Ecdysozoa</taxon>
        <taxon>Arthropoda</taxon>
        <taxon>Hexapoda</taxon>
        <taxon>Insecta</taxon>
        <taxon>Pterygota</taxon>
        <taxon>Neoptera</taxon>
        <taxon>Endopterygota</taxon>
        <taxon>Diptera</taxon>
        <taxon>Nematocera</taxon>
        <taxon>Chironomoidea</taxon>
        <taxon>Chironomidae</taxon>
        <taxon>Clunio</taxon>
    </lineage>
</organism>
<dbReference type="EMBL" id="CVRI01000054">
    <property type="protein sequence ID" value="CRL00111.1"/>
    <property type="molecule type" value="Genomic_DNA"/>
</dbReference>
<accession>A0A1J1IIP0</accession>
<keyword evidence="3" id="KW-1185">Reference proteome</keyword>
<dbReference type="InterPro" id="IPR031847">
    <property type="entry name" value="PDLI1-4/Zasp-like_mid"/>
</dbReference>
<dbReference type="InterPro" id="IPR006643">
    <property type="entry name" value="Zasp-like_motif"/>
</dbReference>
<dbReference type="SMART" id="SM00735">
    <property type="entry name" value="ZM"/>
    <property type="match status" value="1"/>
</dbReference>
<dbReference type="AlphaFoldDB" id="A0A1J1IIP0"/>
<sequence length="114" mass="13296">MFIKLMISWLPKVLNHIISKFTTILIKQVLYPTFTVINYLLKQMDMKAIKKRSKGNPREKNMAQVQRRIVHKQFNSPIALYSDTNVKETLNRELKLLDNGAVGTMELTKWGSFV</sequence>